<name>R0GM86_9BRAS</name>
<dbReference type="FunFam" id="3.30.160.60:FF:000131">
    <property type="entry name" value="protein indeterminate-domain 5, chloroplastic-like"/>
    <property type="match status" value="1"/>
</dbReference>
<feature type="compositionally biased region" description="Polar residues" evidence="9">
    <location>
        <begin position="23"/>
        <end position="42"/>
    </location>
</feature>
<evidence type="ECO:0000256" key="9">
    <source>
        <dbReference type="SAM" id="MobiDB-lite"/>
    </source>
</evidence>
<feature type="region of interest" description="Disordered" evidence="9">
    <location>
        <begin position="23"/>
        <end position="58"/>
    </location>
</feature>
<dbReference type="Pfam" id="PF22996">
    <property type="entry name" value="C2H2-2nd_BIRD-IDD"/>
    <property type="match status" value="1"/>
</dbReference>
<dbReference type="PROSITE" id="PS00028">
    <property type="entry name" value="ZINC_FINGER_C2H2_1"/>
    <property type="match status" value="1"/>
</dbReference>
<dbReference type="PROSITE" id="PS50157">
    <property type="entry name" value="ZINC_FINGER_C2H2_2"/>
    <property type="match status" value="1"/>
</dbReference>
<dbReference type="Pfam" id="PF22995">
    <property type="entry name" value="C2CH-3rd_BIRD-IDD"/>
    <property type="match status" value="1"/>
</dbReference>
<dbReference type="PANTHER" id="PTHR10593:SF231">
    <property type="entry name" value="PROTEIN INDETERMINATE-DOMAIN 13-RELATED"/>
    <property type="match status" value="1"/>
</dbReference>
<dbReference type="InterPro" id="IPR036236">
    <property type="entry name" value="Znf_C2H2_sf"/>
</dbReference>
<keyword evidence="6" id="KW-0238">DNA-binding</keyword>
<keyword evidence="3 8" id="KW-0863">Zinc-finger</keyword>
<dbReference type="Gene3D" id="3.30.160.60">
    <property type="entry name" value="Classic Zinc Finger"/>
    <property type="match status" value="2"/>
</dbReference>
<dbReference type="AlphaFoldDB" id="R0GM86"/>
<dbReference type="GO" id="GO:0005634">
    <property type="term" value="C:nucleus"/>
    <property type="evidence" value="ECO:0007669"/>
    <property type="project" value="TreeGrafter"/>
</dbReference>
<evidence type="ECO:0000259" key="10">
    <source>
        <dbReference type="PROSITE" id="PS50157"/>
    </source>
</evidence>
<gene>
    <name evidence="11" type="ORF">CARUB_v10026480mg</name>
</gene>
<accession>R0GM86</accession>
<keyword evidence="4" id="KW-0862">Zinc</keyword>
<dbReference type="SMART" id="SM00355">
    <property type="entry name" value="ZnF_C2H2"/>
    <property type="match status" value="3"/>
</dbReference>
<dbReference type="InterPro" id="IPR055186">
    <property type="entry name" value="C2H2-2nd_BIRD-IDD"/>
</dbReference>
<sequence length="419" mass="46736">MNNQDMMIPHNDDRLSFSSFVHPQEHITPNSNPNSKHASTNTPKKKRNLPGNPDPDAEVIALSPKSLMATNRFFCEICSKGFQREQNLQLHKRGHNLPWKLKQRTNKNQVKKKVYICPEKSCVHHDPTRALGDLTGIKKHFSRKHGEKKWKCDKCSKKYAVVSDWKAHTKICGSREFRCDCGTLFSRKDSFISHRSFCDVLAEESAKFFSVPSPLAANSTISTVADTNNPVLIQSLTCTADLNVNNNHSTLLGKKFINSEPIPQRANAFAFSPPPTPRGTSDNSVHNLWKLQEEECSHQSLLNGYMNNNKNISHKGISQNQENAIIKKGNIYSGSNSSDANIASLFSYNQEAGNLASLSATTLLQKVAEMGSSSRSDTGTLLGLMTSSIFNNRMPNSDCLKAKNKKEEWTRDFLGVGKP</sequence>
<evidence type="ECO:0000256" key="6">
    <source>
        <dbReference type="ARBA" id="ARBA00023125"/>
    </source>
</evidence>
<evidence type="ECO:0000256" key="4">
    <source>
        <dbReference type="ARBA" id="ARBA00022833"/>
    </source>
</evidence>
<dbReference type="Pfam" id="PF22992">
    <property type="entry name" value="C2CH-4th_BIRD-IDD"/>
    <property type="match status" value="1"/>
</dbReference>
<dbReference type="FunFam" id="3.30.160.60:FF:000554">
    <property type="entry name" value="protein indeterminate-domain 12-like"/>
    <property type="match status" value="1"/>
</dbReference>
<dbReference type="KEGG" id="crb:17876200"/>
<keyword evidence="2" id="KW-0677">Repeat</keyword>
<evidence type="ECO:0000256" key="2">
    <source>
        <dbReference type="ARBA" id="ARBA00022737"/>
    </source>
</evidence>
<keyword evidence="7" id="KW-0804">Transcription</keyword>
<keyword evidence="5" id="KW-0805">Transcription regulation</keyword>
<dbReference type="GO" id="GO:0008270">
    <property type="term" value="F:zinc ion binding"/>
    <property type="evidence" value="ECO:0007669"/>
    <property type="project" value="UniProtKB-KW"/>
</dbReference>
<dbReference type="GO" id="GO:0003677">
    <property type="term" value="F:DNA binding"/>
    <property type="evidence" value="ECO:0007669"/>
    <property type="project" value="UniProtKB-KW"/>
</dbReference>
<dbReference type="SUPFAM" id="SSF57667">
    <property type="entry name" value="beta-beta-alpha zinc fingers"/>
    <property type="match status" value="1"/>
</dbReference>
<evidence type="ECO:0000256" key="8">
    <source>
        <dbReference type="PROSITE-ProRule" id="PRU00042"/>
    </source>
</evidence>
<evidence type="ECO:0000256" key="5">
    <source>
        <dbReference type="ARBA" id="ARBA00023015"/>
    </source>
</evidence>
<dbReference type="OrthoDB" id="6354171at2759"/>
<dbReference type="Proteomes" id="UP000029121">
    <property type="component" value="Unassembled WGS sequence"/>
</dbReference>
<evidence type="ECO:0000313" key="12">
    <source>
        <dbReference type="Proteomes" id="UP000029121"/>
    </source>
</evidence>
<dbReference type="EMBL" id="KB870812">
    <property type="protein sequence ID" value="EOA13435.1"/>
    <property type="molecule type" value="Genomic_DNA"/>
</dbReference>
<dbReference type="eggNOG" id="KOG1721">
    <property type="taxonomic scope" value="Eukaryota"/>
</dbReference>
<dbReference type="InterPro" id="IPR055185">
    <property type="entry name" value="C2CH-4th_BIRD-IDD"/>
</dbReference>
<feature type="domain" description="C2H2-type" evidence="10">
    <location>
        <begin position="73"/>
        <end position="95"/>
    </location>
</feature>
<dbReference type="PANTHER" id="PTHR10593">
    <property type="entry name" value="SERINE/THREONINE-PROTEIN KINASE RIO"/>
    <property type="match status" value="1"/>
</dbReference>
<dbReference type="InterPro" id="IPR055187">
    <property type="entry name" value="C2CH-3rd_BIRD-IDD"/>
</dbReference>
<evidence type="ECO:0000256" key="7">
    <source>
        <dbReference type="ARBA" id="ARBA00023163"/>
    </source>
</evidence>
<keyword evidence="12" id="KW-1185">Reference proteome</keyword>
<organism evidence="11 12">
    <name type="scientific">Capsella rubella</name>
    <dbReference type="NCBI Taxonomy" id="81985"/>
    <lineage>
        <taxon>Eukaryota</taxon>
        <taxon>Viridiplantae</taxon>
        <taxon>Streptophyta</taxon>
        <taxon>Embryophyta</taxon>
        <taxon>Tracheophyta</taxon>
        <taxon>Spermatophyta</taxon>
        <taxon>Magnoliopsida</taxon>
        <taxon>eudicotyledons</taxon>
        <taxon>Gunneridae</taxon>
        <taxon>Pentapetalae</taxon>
        <taxon>rosids</taxon>
        <taxon>malvids</taxon>
        <taxon>Brassicales</taxon>
        <taxon>Brassicaceae</taxon>
        <taxon>Camelineae</taxon>
        <taxon>Capsella</taxon>
    </lineage>
</organism>
<evidence type="ECO:0000256" key="3">
    <source>
        <dbReference type="ARBA" id="ARBA00022771"/>
    </source>
</evidence>
<reference evidence="12" key="1">
    <citation type="journal article" date="2013" name="Nat. Genet.">
        <title>The Capsella rubella genome and the genomic consequences of rapid mating system evolution.</title>
        <authorList>
            <person name="Slotte T."/>
            <person name="Hazzouri K.M."/>
            <person name="Agren J.A."/>
            <person name="Koenig D."/>
            <person name="Maumus F."/>
            <person name="Guo Y.L."/>
            <person name="Steige K."/>
            <person name="Platts A.E."/>
            <person name="Escobar J.S."/>
            <person name="Newman L.K."/>
            <person name="Wang W."/>
            <person name="Mandakova T."/>
            <person name="Vello E."/>
            <person name="Smith L.M."/>
            <person name="Henz S.R."/>
            <person name="Steffen J."/>
            <person name="Takuno S."/>
            <person name="Brandvain Y."/>
            <person name="Coop G."/>
            <person name="Andolfatto P."/>
            <person name="Hu T.T."/>
            <person name="Blanchette M."/>
            <person name="Clark R.M."/>
            <person name="Quesneville H."/>
            <person name="Nordborg M."/>
            <person name="Gaut B.S."/>
            <person name="Lysak M.A."/>
            <person name="Jenkins J."/>
            <person name="Grimwood J."/>
            <person name="Chapman J."/>
            <person name="Prochnik S."/>
            <person name="Shu S."/>
            <person name="Rokhsar D."/>
            <person name="Schmutz J."/>
            <person name="Weigel D."/>
            <person name="Wright S.I."/>
        </authorList>
    </citation>
    <scope>NUCLEOTIDE SEQUENCE [LARGE SCALE GENOMIC DNA]</scope>
    <source>
        <strain evidence="12">cv. Monte Gargano</strain>
    </source>
</reference>
<proteinExistence type="predicted"/>
<dbReference type="GO" id="GO:0003700">
    <property type="term" value="F:DNA-binding transcription factor activity"/>
    <property type="evidence" value="ECO:0007669"/>
    <property type="project" value="TreeGrafter"/>
</dbReference>
<evidence type="ECO:0000313" key="11">
    <source>
        <dbReference type="EMBL" id="EOA13435.1"/>
    </source>
</evidence>
<dbReference type="STRING" id="81985.R0GM86"/>
<protein>
    <recommendedName>
        <fullName evidence="10">C2H2-type domain-containing protein</fullName>
    </recommendedName>
</protein>
<keyword evidence="1" id="KW-0479">Metal-binding</keyword>
<evidence type="ECO:0000256" key="1">
    <source>
        <dbReference type="ARBA" id="ARBA00022723"/>
    </source>
</evidence>
<dbReference type="InterPro" id="IPR031140">
    <property type="entry name" value="IDD1-16"/>
</dbReference>
<dbReference type="InterPro" id="IPR013087">
    <property type="entry name" value="Znf_C2H2_type"/>
</dbReference>